<dbReference type="AlphaFoldDB" id="A0A8C4NA04"/>
<dbReference type="Gene3D" id="1.20.1070.10">
    <property type="entry name" value="Rhodopsin 7-helix transmembrane proteins"/>
    <property type="match status" value="1"/>
</dbReference>
<comment type="subcellular location">
    <subcellularLocation>
        <location evidence="1 11">Cell membrane</location>
        <topology evidence="1 11">Multi-pass membrane protein</topology>
    </subcellularLocation>
</comment>
<dbReference type="Ensembl" id="ENSEBUT00000003768.1">
    <property type="protein sequence ID" value="ENSEBUP00000003398.1"/>
    <property type="gene ID" value="ENSEBUG00000002481.1"/>
</dbReference>
<evidence type="ECO:0000256" key="4">
    <source>
        <dbReference type="ARBA" id="ARBA00022989"/>
    </source>
</evidence>
<accession>A0A8C4NA04</accession>
<keyword evidence="8 11" id="KW-0675">Receptor</keyword>
<feature type="transmembrane region" description="Helical" evidence="11">
    <location>
        <begin position="278"/>
        <end position="298"/>
    </location>
</feature>
<dbReference type="PANTHER" id="PTHR24246">
    <property type="entry name" value="OLFACTORY RECEPTOR AND ADENOSINE RECEPTOR"/>
    <property type="match status" value="1"/>
</dbReference>
<dbReference type="CDD" id="cd14968">
    <property type="entry name" value="7tmA_Adenosine_R"/>
    <property type="match status" value="1"/>
</dbReference>
<feature type="transmembrane region" description="Helical" evidence="11">
    <location>
        <begin position="185"/>
        <end position="210"/>
    </location>
</feature>
<evidence type="ECO:0000313" key="14">
    <source>
        <dbReference type="Proteomes" id="UP000694388"/>
    </source>
</evidence>
<evidence type="ECO:0000256" key="8">
    <source>
        <dbReference type="ARBA" id="ARBA00023170"/>
    </source>
</evidence>
<evidence type="ECO:0000256" key="7">
    <source>
        <dbReference type="ARBA" id="ARBA00023157"/>
    </source>
</evidence>
<evidence type="ECO:0000313" key="13">
    <source>
        <dbReference type="Ensembl" id="ENSEBUP00000003416.1"/>
    </source>
</evidence>
<feature type="transmembrane region" description="Helical" evidence="11">
    <location>
        <begin position="84"/>
        <end position="106"/>
    </location>
</feature>
<dbReference type="FunFam" id="1.20.1070.10:FF:000061">
    <property type="entry name" value="Adenosine receptor A2"/>
    <property type="match status" value="1"/>
</dbReference>
<dbReference type="GeneTree" id="ENSGT01030000234555"/>
<dbReference type="Proteomes" id="UP000694388">
    <property type="component" value="Unplaced"/>
</dbReference>
<feature type="transmembrane region" description="Helical" evidence="11">
    <location>
        <begin position="240"/>
        <end position="258"/>
    </location>
</feature>
<evidence type="ECO:0000256" key="3">
    <source>
        <dbReference type="ARBA" id="ARBA00022692"/>
    </source>
</evidence>
<proteinExistence type="inferred from homology"/>
<sequence>MLNVSSNGGSSGIAYITLEVLLALLAIGGNILVCWAVAVTRSLRNPTNYFLLSLAAADIAVGFLAIPFAIIISIGFYHPFYGCLFLACFVLILTQSSIFSLLAVAVDRYIAIKLPLRYGALMTGHRARVVIASCWLASFIIGLIPLLGWNKKQWFEKECQKNNTAHCLESKVRCLFEFVISSEYLVYFNFFGCILLPLLIMLVIYTNIFLAARSQLRHIGPTAGPKGECRRSILIRELQAAKSLAIIVGLFGVCWLPLHILNCIHLFCNDLFRPPWTMFAAILLSHANSAVNPVIYAYRLSGFRTAFRRIFQRCLHPNPAHPLWAINSQCKTEAKSKLRCNTVTTLADTWQASLSAAGARPAGSVENVEMACVNGRFTGADFCSQLPSGEPT</sequence>
<keyword evidence="9 11" id="KW-0325">Glycoprotein</keyword>
<dbReference type="PROSITE" id="PS50262">
    <property type="entry name" value="G_PROTEIN_RECEP_F1_2"/>
    <property type="match status" value="1"/>
</dbReference>
<keyword evidence="4 11" id="KW-1133">Transmembrane helix</keyword>
<feature type="transmembrane region" description="Helical" evidence="11">
    <location>
        <begin position="49"/>
        <end position="78"/>
    </location>
</feature>
<dbReference type="PRINTS" id="PR00424">
    <property type="entry name" value="ADENOSINER"/>
</dbReference>
<dbReference type="PROSITE" id="PS00237">
    <property type="entry name" value="G_PROTEIN_RECEP_F1_1"/>
    <property type="match status" value="1"/>
</dbReference>
<reference evidence="13" key="1">
    <citation type="submission" date="2025-05" db="UniProtKB">
        <authorList>
            <consortium name="Ensembl"/>
        </authorList>
    </citation>
    <scope>IDENTIFICATION</scope>
</reference>
<protein>
    <submittedName>
        <fullName evidence="13">Adenosine A1 receptor a</fullName>
    </submittedName>
</protein>
<dbReference type="InterPro" id="IPR001634">
    <property type="entry name" value="Adenosn_rcpt"/>
</dbReference>
<keyword evidence="5 11" id="KW-0297">G-protein coupled receptor</keyword>
<dbReference type="PRINTS" id="PR00237">
    <property type="entry name" value="GPCRRHODOPSN"/>
</dbReference>
<evidence type="ECO:0000256" key="10">
    <source>
        <dbReference type="ARBA" id="ARBA00023224"/>
    </source>
</evidence>
<dbReference type="PANTHER" id="PTHR24246:SF27">
    <property type="entry name" value="ADENOSINE RECEPTOR, ISOFORM A"/>
    <property type="match status" value="1"/>
</dbReference>
<dbReference type="OMA" id="CRREELY"/>
<dbReference type="Ensembl" id="ENSEBUT00000003786.1">
    <property type="protein sequence ID" value="ENSEBUP00000003416.1"/>
    <property type="gene ID" value="ENSEBUG00000002481.1"/>
</dbReference>
<dbReference type="SUPFAM" id="SSF81321">
    <property type="entry name" value="Family A G protein-coupled receptor-like"/>
    <property type="match status" value="1"/>
</dbReference>
<evidence type="ECO:0000259" key="12">
    <source>
        <dbReference type="PROSITE" id="PS50262"/>
    </source>
</evidence>
<evidence type="ECO:0000256" key="9">
    <source>
        <dbReference type="ARBA" id="ARBA00023180"/>
    </source>
</evidence>
<feature type="transmembrane region" description="Helical" evidence="11">
    <location>
        <begin position="127"/>
        <end position="147"/>
    </location>
</feature>
<keyword evidence="10 11" id="KW-0807">Transducer</keyword>
<keyword evidence="6 11" id="KW-0472">Membrane</keyword>
<comment type="similarity">
    <text evidence="11">Belongs to the G-protein coupled receptor 1 family.</text>
</comment>
<dbReference type="GO" id="GO:0001609">
    <property type="term" value="F:G protein-coupled adenosine receptor activity"/>
    <property type="evidence" value="ECO:0007669"/>
    <property type="project" value="UniProtKB-UniRule"/>
</dbReference>
<dbReference type="InterPro" id="IPR017452">
    <property type="entry name" value="GPCR_Rhodpsn_7TM"/>
</dbReference>
<evidence type="ECO:0000256" key="2">
    <source>
        <dbReference type="ARBA" id="ARBA00022475"/>
    </source>
</evidence>
<evidence type="ECO:0000256" key="11">
    <source>
        <dbReference type="RuleBase" id="RU201114"/>
    </source>
</evidence>
<feature type="transmembrane region" description="Helical" evidence="11">
    <location>
        <begin position="12"/>
        <end position="37"/>
    </location>
</feature>
<name>A0A8C4NA04_EPTBU</name>
<keyword evidence="2 11" id="KW-1003">Cell membrane</keyword>
<feature type="domain" description="G-protein coupled receptors family 1 profile" evidence="12">
    <location>
        <begin position="29"/>
        <end position="296"/>
    </location>
</feature>
<organism evidence="13 14">
    <name type="scientific">Eptatretus burgeri</name>
    <name type="common">Inshore hagfish</name>
    <dbReference type="NCBI Taxonomy" id="7764"/>
    <lineage>
        <taxon>Eukaryota</taxon>
        <taxon>Metazoa</taxon>
        <taxon>Chordata</taxon>
        <taxon>Craniata</taxon>
        <taxon>Vertebrata</taxon>
        <taxon>Cyclostomata</taxon>
        <taxon>Myxini</taxon>
        <taxon>Myxiniformes</taxon>
        <taxon>Myxinidae</taxon>
        <taxon>Eptatretinae</taxon>
        <taxon>Eptatretus</taxon>
    </lineage>
</organism>
<evidence type="ECO:0000256" key="6">
    <source>
        <dbReference type="ARBA" id="ARBA00023136"/>
    </source>
</evidence>
<dbReference type="GO" id="GO:0005886">
    <property type="term" value="C:plasma membrane"/>
    <property type="evidence" value="ECO:0007669"/>
    <property type="project" value="UniProtKB-SubCell"/>
</dbReference>
<dbReference type="SMART" id="SM01381">
    <property type="entry name" value="7TM_GPCR_Srsx"/>
    <property type="match status" value="1"/>
</dbReference>
<keyword evidence="3 11" id="KW-0812">Transmembrane</keyword>
<evidence type="ECO:0000256" key="5">
    <source>
        <dbReference type="ARBA" id="ARBA00023040"/>
    </source>
</evidence>
<dbReference type="InterPro" id="IPR000276">
    <property type="entry name" value="GPCR_Rhodpsn"/>
</dbReference>
<keyword evidence="14" id="KW-1185">Reference proteome</keyword>
<dbReference type="Pfam" id="PF00001">
    <property type="entry name" value="7tm_1"/>
    <property type="match status" value="1"/>
</dbReference>
<keyword evidence="7 11" id="KW-1015">Disulfide bond</keyword>
<evidence type="ECO:0000256" key="1">
    <source>
        <dbReference type="ARBA" id="ARBA00004651"/>
    </source>
</evidence>